<keyword evidence="6" id="KW-0346">Stress response</keyword>
<dbReference type="SUPFAM" id="SSF55174">
    <property type="entry name" value="Alpha-L RNA-binding motif"/>
    <property type="match status" value="1"/>
</dbReference>
<dbReference type="GO" id="GO:0003677">
    <property type="term" value="F:DNA binding"/>
    <property type="evidence" value="ECO:0007669"/>
    <property type="project" value="UniProtKB-KW"/>
</dbReference>
<dbReference type="Gene3D" id="3.10.290.10">
    <property type="entry name" value="RNA-binding S4 domain"/>
    <property type="match status" value="1"/>
</dbReference>
<dbReference type="InterPro" id="IPR002942">
    <property type="entry name" value="S4_RNA-bd"/>
</dbReference>
<dbReference type="Pfam" id="PF01479">
    <property type="entry name" value="S4"/>
    <property type="match status" value="1"/>
</dbReference>
<dbReference type="PROSITE" id="PS50889">
    <property type="entry name" value="S4"/>
    <property type="match status" value="1"/>
</dbReference>
<evidence type="ECO:0000256" key="2">
    <source>
        <dbReference type="ARBA" id="ARBA00022884"/>
    </source>
</evidence>
<evidence type="ECO:0000313" key="6">
    <source>
        <dbReference type="EMBL" id="OIQ89832.1"/>
    </source>
</evidence>
<comment type="similarity">
    <text evidence="1">Belongs to the HSP15 family.</text>
</comment>
<feature type="region of interest" description="Disordered" evidence="4">
    <location>
        <begin position="102"/>
        <end position="133"/>
    </location>
</feature>
<dbReference type="GO" id="GO:0034605">
    <property type="term" value="P:cellular response to heat"/>
    <property type="evidence" value="ECO:0007669"/>
    <property type="project" value="InterPro"/>
</dbReference>
<evidence type="ECO:0000256" key="4">
    <source>
        <dbReference type="SAM" id="MobiDB-lite"/>
    </source>
</evidence>
<keyword evidence="3" id="KW-0238">DNA-binding</keyword>
<dbReference type="EMBL" id="MLJW01000314">
    <property type="protein sequence ID" value="OIQ89832.1"/>
    <property type="molecule type" value="Genomic_DNA"/>
</dbReference>
<proteinExistence type="inferred from homology"/>
<name>A0A1J5R1M7_9ZZZZ</name>
<dbReference type="AlphaFoldDB" id="A0A1J5R1M7"/>
<evidence type="ECO:0000259" key="5">
    <source>
        <dbReference type="Pfam" id="PF01479"/>
    </source>
</evidence>
<gene>
    <name evidence="6" type="primary">hslR_7</name>
    <name evidence="6" type="ORF">GALL_282620</name>
</gene>
<reference evidence="6" key="1">
    <citation type="submission" date="2016-10" db="EMBL/GenBank/DDBJ databases">
        <title>Sequence of Gallionella enrichment culture.</title>
        <authorList>
            <person name="Poehlein A."/>
            <person name="Muehling M."/>
            <person name="Daniel R."/>
        </authorList>
    </citation>
    <scope>NUCLEOTIDE SEQUENCE</scope>
</reference>
<protein>
    <submittedName>
        <fullName evidence="6">Heat shock protein 15</fullName>
    </submittedName>
</protein>
<dbReference type="PIRSF" id="PIRSF016821">
    <property type="entry name" value="HSP15"/>
    <property type="match status" value="1"/>
</dbReference>
<dbReference type="InterPro" id="IPR036986">
    <property type="entry name" value="S4_RNA-bd_sf"/>
</dbReference>
<organism evidence="6">
    <name type="scientific">mine drainage metagenome</name>
    <dbReference type="NCBI Taxonomy" id="410659"/>
    <lineage>
        <taxon>unclassified sequences</taxon>
        <taxon>metagenomes</taxon>
        <taxon>ecological metagenomes</taxon>
    </lineage>
</organism>
<sequence length="133" mass="15105">MNAPLPDTDRARLDQWLWAARWFKTRALAAEACERGRVHVNDAPAKPAKALRIGDSVDLQIERGRFCVEVLALGTQRKSASLAQALYRETEASRLAREQAAELRRLRPEPEATRHGRPTKQERRALQRLRDGA</sequence>
<evidence type="ECO:0000256" key="1">
    <source>
        <dbReference type="ARBA" id="ARBA00008396"/>
    </source>
</evidence>
<dbReference type="InterPro" id="IPR025708">
    <property type="entry name" value="HSP15"/>
</dbReference>
<accession>A0A1J5R1M7</accession>
<dbReference type="GO" id="GO:0003727">
    <property type="term" value="F:single-stranded RNA binding"/>
    <property type="evidence" value="ECO:0007669"/>
    <property type="project" value="InterPro"/>
</dbReference>
<evidence type="ECO:0000256" key="3">
    <source>
        <dbReference type="ARBA" id="ARBA00023125"/>
    </source>
</evidence>
<keyword evidence="2" id="KW-0694">RNA-binding</keyword>
<comment type="caution">
    <text evidence="6">The sequence shown here is derived from an EMBL/GenBank/DDBJ whole genome shotgun (WGS) entry which is preliminary data.</text>
</comment>
<dbReference type="CDD" id="cd00165">
    <property type="entry name" value="S4"/>
    <property type="match status" value="1"/>
</dbReference>
<dbReference type="GO" id="GO:0043023">
    <property type="term" value="F:ribosomal large subunit binding"/>
    <property type="evidence" value="ECO:0007669"/>
    <property type="project" value="InterPro"/>
</dbReference>
<feature type="domain" description="RNA-binding S4" evidence="5">
    <location>
        <begin position="12"/>
        <end position="57"/>
    </location>
</feature>